<evidence type="ECO:0000313" key="12">
    <source>
        <dbReference type="EMBL" id="ADJ24594.1"/>
    </source>
</evidence>
<organism evidence="12 13">
    <name type="scientific">Hyphomicrobium denitrificans (strain ATCC 51888 / DSM 1869 / NCIMB 11706 / TK 0415)</name>
    <dbReference type="NCBI Taxonomy" id="582899"/>
    <lineage>
        <taxon>Bacteria</taxon>
        <taxon>Pseudomonadati</taxon>
        <taxon>Pseudomonadota</taxon>
        <taxon>Alphaproteobacteria</taxon>
        <taxon>Hyphomicrobiales</taxon>
        <taxon>Hyphomicrobiaceae</taxon>
        <taxon>Hyphomicrobium</taxon>
    </lineage>
</organism>
<dbReference type="PROSITE" id="PS50109">
    <property type="entry name" value="HIS_KIN"/>
    <property type="match status" value="1"/>
</dbReference>
<sequence>MSLGSLRLRLLIAGAVSISIALGIAGFGLTELFRRHVERRVDSELNVYLNQLMSGIVRTPAGDLAVAHRPPDPRFEAPLSGLYWQIDATPGGKVLRSRSLWDNVLDLPAETNINDEVHRREIVGPHRAKLYLLQRYIELPAELGGQRVLIAVALQAEEVRNSIRNFAIDLLPFLLLIGALLAAAFWLQVSIGLRPLAAIRGKLSAVRTGTAQRLGNGFPDEVQPLAAEIDDLLDARDLAIEKAKGRAADLAHGLKTPLQVLNVEIDRLKSKGEAGIASDIASVAEAMRRHVDHELARARIAYAAKDASTDVASVINRVVRVAERTPEGQKVVWQKNTPQTLMASIHGDDLAEVLGNLTENAARHARKQVSISARAENGVVVVTVADDGPGIAEEHQADAMVRGRSLDTRKNGTGLGLAIVADILEAWHGSLTLDNGAPGLIATVRLRAA</sequence>
<dbReference type="HOGENOM" id="CLU_000445_42_3_5"/>
<evidence type="ECO:0000256" key="10">
    <source>
        <dbReference type="SAM" id="Phobius"/>
    </source>
</evidence>
<dbReference type="Gene3D" id="3.30.565.10">
    <property type="entry name" value="Histidine kinase-like ATPase, C-terminal domain"/>
    <property type="match status" value="1"/>
</dbReference>
<dbReference type="InterPro" id="IPR005467">
    <property type="entry name" value="His_kinase_dom"/>
</dbReference>
<dbReference type="InterPro" id="IPR036890">
    <property type="entry name" value="HATPase_C_sf"/>
</dbReference>
<keyword evidence="13" id="KW-1185">Reference proteome</keyword>
<feature type="domain" description="Histidine kinase" evidence="11">
    <location>
        <begin position="249"/>
        <end position="449"/>
    </location>
</feature>
<protein>
    <recommendedName>
        <fullName evidence="3">histidine kinase</fullName>
        <ecNumber evidence="3">2.7.13.3</ecNumber>
    </recommendedName>
</protein>
<keyword evidence="8 10" id="KW-1133">Transmembrane helix</keyword>
<evidence type="ECO:0000256" key="4">
    <source>
        <dbReference type="ARBA" id="ARBA00022553"/>
    </source>
</evidence>
<dbReference type="eggNOG" id="COG0642">
    <property type="taxonomic scope" value="Bacteria"/>
</dbReference>
<dbReference type="STRING" id="582899.Hden_2798"/>
<evidence type="ECO:0000259" key="11">
    <source>
        <dbReference type="PROSITE" id="PS50109"/>
    </source>
</evidence>
<dbReference type="PANTHER" id="PTHR45436:SF5">
    <property type="entry name" value="SENSOR HISTIDINE KINASE TRCS"/>
    <property type="match status" value="1"/>
</dbReference>
<dbReference type="Proteomes" id="UP000002033">
    <property type="component" value="Chromosome"/>
</dbReference>
<evidence type="ECO:0000256" key="9">
    <source>
        <dbReference type="ARBA" id="ARBA00023136"/>
    </source>
</evidence>
<evidence type="ECO:0000256" key="3">
    <source>
        <dbReference type="ARBA" id="ARBA00012438"/>
    </source>
</evidence>
<evidence type="ECO:0000256" key="2">
    <source>
        <dbReference type="ARBA" id="ARBA00004370"/>
    </source>
</evidence>
<dbReference type="PRINTS" id="PR00344">
    <property type="entry name" value="BCTRLSENSOR"/>
</dbReference>
<dbReference type="GO" id="GO:0004673">
    <property type="term" value="F:protein histidine kinase activity"/>
    <property type="evidence" value="ECO:0007669"/>
    <property type="project" value="UniProtKB-EC"/>
</dbReference>
<dbReference type="OrthoDB" id="9809567at2"/>
<comment type="subcellular location">
    <subcellularLocation>
        <location evidence="2">Membrane</location>
    </subcellularLocation>
</comment>
<proteinExistence type="predicted"/>
<dbReference type="PANTHER" id="PTHR45436">
    <property type="entry name" value="SENSOR HISTIDINE KINASE YKOH"/>
    <property type="match status" value="1"/>
</dbReference>
<dbReference type="SMART" id="SM00387">
    <property type="entry name" value="HATPase_c"/>
    <property type="match status" value="1"/>
</dbReference>
<dbReference type="Pfam" id="PF02518">
    <property type="entry name" value="HATPase_c"/>
    <property type="match status" value="1"/>
</dbReference>
<dbReference type="SUPFAM" id="SSF55874">
    <property type="entry name" value="ATPase domain of HSP90 chaperone/DNA topoisomerase II/histidine kinase"/>
    <property type="match status" value="1"/>
</dbReference>
<evidence type="ECO:0000256" key="5">
    <source>
        <dbReference type="ARBA" id="ARBA00022679"/>
    </source>
</evidence>
<dbReference type="InterPro" id="IPR004358">
    <property type="entry name" value="Sig_transdc_His_kin-like_C"/>
</dbReference>
<dbReference type="InterPro" id="IPR003594">
    <property type="entry name" value="HATPase_dom"/>
</dbReference>
<dbReference type="EC" id="2.7.13.3" evidence="3"/>
<evidence type="ECO:0000256" key="6">
    <source>
        <dbReference type="ARBA" id="ARBA00022692"/>
    </source>
</evidence>
<comment type="catalytic activity">
    <reaction evidence="1">
        <text>ATP + protein L-histidine = ADP + protein N-phospho-L-histidine.</text>
        <dbReference type="EC" id="2.7.13.3"/>
    </reaction>
</comment>
<evidence type="ECO:0000313" key="13">
    <source>
        <dbReference type="Proteomes" id="UP000002033"/>
    </source>
</evidence>
<feature type="transmembrane region" description="Helical" evidence="10">
    <location>
        <begin position="166"/>
        <end position="187"/>
    </location>
</feature>
<keyword evidence="7 12" id="KW-0418">Kinase</keyword>
<keyword evidence="5" id="KW-0808">Transferase</keyword>
<evidence type="ECO:0000256" key="1">
    <source>
        <dbReference type="ARBA" id="ARBA00000085"/>
    </source>
</evidence>
<dbReference type="GO" id="GO:0000160">
    <property type="term" value="P:phosphorelay signal transduction system"/>
    <property type="evidence" value="ECO:0007669"/>
    <property type="project" value="TreeGrafter"/>
</dbReference>
<dbReference type="GO" id="GO:0005886">
    <property type="term" value="C:plasma membrane"/>
    <property type="evidence" value="ECO:0007669"/>
    <property type="project" value="TreeGrafter"/>
</dbReference>
<keyword evidence="4" id="KW-0597">Phosphoprotein</keyword>
<keyword evidence="6 10" id="KW-0812">Transmembrane</keyword>
<reference evidence="13" key="1">
    <citation type="journal article" date="2011" name="J. Bacteriol.">
        <title>Genome sequences of eight morphologically diverse alphaproteobacteria.</title>
        <authorList>
            <consortium name="US DOE Joint Genome Institute"/>
            <person name="Brown P.J."/>
            <person name="Kysela D.T."/>
            <person name="Buechlein A."/>
            <person name="Hemmerich C."/>
            <person name="Brun Y.V."/>
        </authorList>
    </citation>
    <scope>NUCLEOTIDE SEQUENCE [LARGE SCALE GENOMIC DNA]</scope>
    <source>
        <strain evidence="13">ATCC 51888 / DSM 1869 / NCIB 11706 / TK 0415</strain>
    </source>
</reference>
<dbReference type="InterPro" id="IPR050428">
    <property type="entry name" value="TCS_sensor_his_kinase"/>
</dbReference>
<evidence type="ECO:0000256" key="8">
    <source>
        <dbReference type="ARBA" id="ARBA00022989"/>
    </source>
</evidence>
<accession>D8JU46</accession>
<evidence type="ECO:0000256" key="7">
    <source>
        <dbReference type="ARBA" id="ARBA00022777"/>
    </source>
</evidence>
<dbReference type="EMBL" id="CP002083">
    <property type="protein sequence ID" value="ADJ24594.1"/>
    <property type="molecule type" value="Genomic_DNA"/>
</dbReference>
<dbReference type="KEGG" id="hdn:Hden_2798"/>
<dbReference type="AlphaFoldDB" id="D8JU46"/>
<gene>
    <name evidence="12" type="ordered locus">Hden_2798</name>
</gene>
<keyword evidence="9 10" id="KW-0472">Membrane</keyword>
<feature type="transmembrane region" description="Helical" evidence="10">
    <location>
        <begin position="6"/>
        <end position="30"/>
    </location>
</feature>
<name>D8JU46_HYPDA</name>